<sequence>MRAGLAGGAEEVVGADGLAAGEHPVHQGGEPGVRQSGPAVGGLRHEQADGFAALAHHPQHLVVGADQAGLPVVHADGDRQLAESPFAQFPVAGGGGFGGGVRVGGDGGFGGDRPGGAGGGVQRGGAQVGGDGAAVPVEQGEPAVPLGAAGECAQRRGGRRGGEQVSGGEAESLFGAVAEQASGAGAPGGQPAVGADDGRSVPRRGAAITLR</sequence>
<dbReference type="Proteomes" id="UP001499987">
    <property type="component" value="Unassembled WGS sequence"/>
</dbReference>
<dbReference type="EMBL" id="BAAALD010000033">
    <property type="protein sequence ID" value="GAA1089651.1"/>
    <property type="molecule type" value="Genomic_DNA"/>
</dbReference>
<evidence type="ECO:0000313" key="3">
    <source>
        <dbReference type="Proteomes" id="UP001499987"/>
    </source>
</evidence>
<evidence type="ECO:0000313" key="2">
    <source>
        <dbReference type="EMBL" id="GAA1089651.1"/>
    </source>
</evidence>
<accession>A0ABN1TIN0</accession>
<feature type="region of interest" description="Disordered" evidence="1">
    <location>
        <begin position="20"/>
        <end position="43"/>
    </location>
</feature>
<keyword evidence="3" id="KW-1185">Reference proteome</keyword>
<feature type="region of interest" description="Disordered" evidence="1">
    <location>
        <begin position="106"/>
        <end position="168"/>
    </location>
</feature>
<feature type="compositionally biased region" description="Low complexity" evidence="1">
    <location>
        <begin position="181"/>
        <end position="195"/>
    </location>
</feature>
<proteinExistence type="predicted"/>
<organism evidence="2 3">
    <name type="scientific">Kitasatospora arboriphila</name>
    <dbReference type="NCBI Taxonomy" id="258052"/>
    <lineage>
        <taxon>Bacteria</taxon>
        <taxon>Bacillati</taxon>
        <taxon>Actinomycetota</taxon>
        <taxon>Actinomycetes</taxon>
        <taxon>Kitasatosporales</taxon>
        <taxon>Streptomycetaceae</taxon>
        <taxon>Kitasatospora</taxon>
    </lineage>
</organism>
<gene>
    <name evidence="2" type="ORF">GCM10009663_36770</name>
</gene>
<evidence type="ECO:0000256" key="1">
    <source>
        <dbReference type="SAM" id="MobiDB-lite"/>
    </source>
</evidence>
<feature type="compositionally biased region" description="Gly residues" evidence="1">
    <location>
        <begin position="106"/>
        <end position="132"/>
    </location>
</feature>
<reference evidence="2 3" key="1">
    <citation type="journal article" date="2019" name="Int. J. Syst. Evol. Microbiol.">
        <title>The Global Catalogue of Microorganisms (GCM) 10K type strain sequencing project: providing services to taxonomists for standard genome sequencing and annotation.</title>
        <authorList>
            <consortium name="The Broad Institute Genomics Platform"/>
            <consortium name="The Broad Institute Genome Sequencing Center for Infectious Disease"/>
            <person name="Wu L."/>
            <person name="Ma J."/>
        </authorList>
    </citation>
    <scope>NUCLEOTIDE SEQUENCE [LARGE SCALE GENOMIC DNA]</scope>
    <source>
        <strain evidence="2 3">JCM 13002</strain>
    </source>
</reference>
<comment type="caution">
    <text evidence="2">The sequence shown here is derived from an EMBL/GenBank/DDBJ whole genome shotgun (WGS) entry which is preliminary data.</text>
</comment>
<protein>
    <submittedName>
        <fullName evidence="2">Uncharacterized protein</fullName>
    </submittedName>
</protein>
<name>A0ABN1TIN0_9ACTN</name>
<feature type="region of interest" description="Disordered" evidence="1">
    <location>
        <begin position="181"/>
        <end position="211"/>
    </location>
</feature>